<comment type="caution">
    <text evidence="2">The sequence shown here is derived from an EMBL/GenBank/DDBJ whole genome shotgun (WGS) entry which is preliminary data.</text>
</comment>
<dbReference type="EMBL" id="QJKJ01006195">
    <property type="protein sequence ID" value="RDX87564.1"/>
    <property type="molecule type" value="Genomic_DNA"/>
</dbReference>
<keyword evidence="3" id="KW-1185">Reference proteome</keyword>
<reference evidence="2" key="1">
    <citation type="submission" date="2018-05" db="EMBL/GenBank/DDBJ databases">
        <title>Draft genome of Mucuna pruriens seed.</title>
        <authorList>
            <person name="Nnadi N.E."/>
            <person name="Vos R."/>
            <person name="Hasami M.H."/>
            <person name="Devisetty U.K."/>
            <person name="Aguiy J.C."/>
        </authorList>
    </citation>
    <scope>NUCLEOTIDE SEQUENCE [LARGE SCALE GENOMIC DNA]</scope>
    <source>
        <strain evidence="2">JCA_2017</strain>
    </source>
</reference>
<evidence type="ECO:0000313" key="2">
    <source>
        <dbReference type="EMBL" id="RDX87564.1"/>
    </source>
</evidence>
<accession>A0A371GAI1</accession>
<sequence>MVEFHDSIRIGQSSALRNHKDHGHPDRMNRKKGRSEGPPRELKYQPSCTVQRSVNYPSPTTPTSLWGQQDQVLLLPQELRPYDRRMPNVKRQDREVNPSRPPLKIHRLKTRFRRPEERAVIEKRMNTKEGVDSTARPATET</sequence>
<feature type="compositionally biased region" description="Basic and acidic residues" evidence="1">
    <location>
        <begin position="80"/>
        <end position="97"/>
    </location>
</feature>
<dbReference type="AlphaFoldDB" id="A0A371GAI1"/>
<feature type="compositionally biased region" description="Basic and acidic residues" evidence="1">
    <location>
        <begin position="116"/>
        <end position="131"/>
    </location>
</feature>
<feature type="region of interest" description="Disordered" evidence="1">
    <location>
        <begin position="1"/>
        <end position="102"/>
    </location>
</feature>
<protein>
    <submittedName>
        <fullName evidence="2">Uncharacterized protein</fullName>
    </submittedName>
</protein>
<feature type="region of interest" description="Disordered" evidence="1">
    <location>
        <begin position="116"/>
        <end position="141"/>
    </location>
</feature>
<organism evidence="2 3">
    <name type="scientific">Mucuna pruriens</name>
    <name type="common">Velvet bean</name>
    <name type="synonym">Dolichos pruriens</name>
    <dbReference type="NCBI Taxonomy" id="157652"/>
    <lineage>
        <taxon>Eukaryota</taxon>
        <taxon>Viridiplantae</taxon>
        <taxon>Streptophyta</taxon>
        <taxon>Embryophyta</taxon>
        <taxon>Tracheophyta</taxon>
        <taxon>Spermatophyta</taxon>
        <taxon>Magnoliopsida</taxon>
        <taxon>eudicotyledons</taxon>
        <taxon>Gunneridae</taxon>
        <taxon>Pentapetalae</taxon>
        <taxon>rosids</taxon>
        <taxon>fabids</taxon>
        <taxon>Fabales</taxon>
        <taxon>Fabaceae</taxon>
        <taxon>Papilionoideae</taxon>
        <taxon>50 kb inversion clade</taxon>
        <taxon>NPAAA clade</taxon>
        <taxon>indigoferoid/millettioid clade</taxon>
        <taxon>Phaseoleae</taxon>
        <taxon>Mucuna</taxon>
    </lineage>
</organism>
<dbReference type="Proteomes" id="UP000257109">
    <property type="component" value="Unassembled WGS sequence"/>
</dbReference>
<name>A0A371GAI1_MUCPR</name>
<evidence type="ECO:0000256" key="1">
    <source>
        <dbReference type="SAM" id="MobiDB-lite"/>
    </source>
</evidence>
<gene>
    <name evidence="2" type="ORF">CR513_30949</name>
</gene>
<proteinExistence type="predicted"/>
<feature type="compositionally biased region" description="Polar residues" evidence="1">
    <location>
        <begin position="46"/>
        <end position="71"/>
    </location>
</feature>
<feature type="non-terminal residue" evidence="2">
    <location>
        <position position="1"/>
    </location>
</feature>
<feature type="compositionally biased region" description="Basic and acidic residues" evidence="1">
    <location>
        <begin position="23"/>
        <end position="43"/>
    </location>
</feature>
<evidence type="ECO:0000313" key="3">
    <source>
        <dbReference type="Proteomes" id="UP000257109"/>
    </source>
</evidence>